<feature type="site" description="Lowers pKa of active site Tyr" evidence="5">
    <location>
        <position position="79"/>
    </location>
</feature>
<dbReference type="Proteomes" id="UP000799778">
    <property type="component" value="Unassembled WGS sequence"/>
</dbReference>
<dbReference type="PIRSF" id="PIRSF000097">
    <property type="entry name" value="AKR"/>
    <property type="match status" value="1"/>
</dbReference>
<dbReference type="OrthoDB" id="416253at2759"/>
<feature type="active site" description="Proton donor" evidence="3">
    <location>
        <position position="50"/>
    </location>
</feature>
<evidence type="ECO:0000259" key="6">
    <source>
        <dbReference type="Pfam" id="PF00248"/>
    </source>
</evidence>
<evidence type="ECO:0000256" key="3">
    <source>
        <dbReference type="PIRSR" id="PIRSR000097-1"/>
    </source>
</evidence>
<evidence type="ECO:0000256" key="1">
    <source>
        <dbReference type="ARBA" id="ARBA00007905"/>
    </source>
</evidence>
<dbReference type="PROSITE" id="PS00063">
    <property type="entry name" value="ALDOKETO_REDUCTASE_3"/>
    <property type="match status" value="1"/>
</dbReference>
<sequence>MVQSTYKLASGHEMPLVGFGLWKVPKETAADTVYNAIKAGYRLFDGAYDYQNEKEAGEGVRRAISEGLVKREDIFITTKLWNNYHSKEHAVPMAKSQNEAWGLGYIDLFLIHFPCALEYIDPEVKRYPAWWAEDGTSVKPANVPIQETWKELEKLVDEGIARSIGVSNFQAQMLYDLNTYARHPISSLQIEHHPYLVQPNLIAMAQTHNIAVTAYSTFGPQSFLELPPQFRKRAESAGPLFENEKIKSIASKHNVTPAQVLLRWCTQRNIAVIPKSNSPNRLAQNLDVLGFDLTNEELETIASFDIGLRFNDPGFYLPNHPLHIFA</sequence>
<dbReference type="GO" id="GO:0016491">
    <property type="term" value="F:oxidoreductase activity"/>
    <property type="evidence" value="ECO:0007669"/>
    <property type="project" value="UniProtKB-KW"/>
</dbReference>
<dbReference type="Gene3D" id="3.20.20.100">
    <property type="entry name" value="NADP-dependent oxidoreductase domain"/>
    <property type="match status" value="1"/>
</dbReference>
<organism evidence="7 8">
    <name type="scientific">Aaosphaeria arxii CBS 175.79</name>
    <dbReference type="NCBI Taxonomy" id="1450172"/>
    <lineage>
        <taxon>Eukaryota</taxon>
        <taxon>Fungi</taxon>
        <taxon>Dikarya</taxon>
        <taxon>Ascomycota</taxon>
        <taxon>Pezizomycotina</taxon>
        <taxon>Dothideomycetes</taxon>
        <taxon>Pleosporomycetidae</taxon>
        <taxon>Pleosporales</taxon>
        <taxon>Pleosporales incertae sedis</taxon>
        <taxon>Aaosphaeria</taxon>
    </lineage>
</organism>
<evidence type="ECO:0000256" key="5">
    <source>
        <dbReference type="PIRSR" id="PIRSR000097-3"/>
    </source>
</evidence>
<evidence type="ECO:0000256" key="4">
    <source>
        <dbReference type="PIRSR" id="PIRSR000097-2"/>
    </source>
</evidence>
<dbReference type="PRINTS" id="PR00069">
    <property type="entry name" value="ALDKETRDTASE"/>
</dbReference>
<dbReference type="FunFam" id="3.20.20.100:FF:000007">
    <property type="entry name" value="NAD(P)H-dependent D-xylose reductase xyl1"/>
    <property type="match status" value="1"/>
</dbReference>
<dbReference type="SUPFAM" id="SSF51430">
    <property type="entry name" value="NAD(P)-linked oxidoreductase"/>
    <property type="match status" value="1"/>
</dbReference>
<dbReference type="PROSITE" id="PS00798">
    <property type="entry name" value="ALDOKETO_REDUCTASE_1"/>
    <property type="match status" value="1"/>
</dbReference>
<dbReference type="InterPro" id="IPR023210">
    <property type="entry name" value="NADP_OxRdtase_dom"/>
</dbReference>
<dbReference type="RefSeq" id="XP_033382337.1">
    <property type="nucleotide sequence ID" value="XM_033533301.1"/>
</dbReference>
<dbReference type="Pfam" id="PF00248">
    <property type="entry name" value="Aldo_ket_red"/>
    <property type="match status" value="1"/>
</dbReference>
<evidence type="ECO:0000313" key="8">
    <source>
        <dbReference type="Proteomes" id="UP000799778"/>
    </source>
</evidence>
<keyword evidence="8" id="KW-1185">Reference proteome</keyword>
<name>A0A6A5XL28_9PLEO</name>
<comment type="similarity">
    <text evidence="1">Belongs to the aldo/keto reductase family.</text>
</comment>
<feature type="binding site" evidence="4">
    <location>
        <position position="112"/>
    </location>
    <ligand>
        <name>substrate</name>
    </ligand>
</feature>
<evidence type="ECO:0000313" key="7">
    <source>
        <dbReference type="EMBL" id="KAF2013998.1"/>
    </source>
</evidence>
<evidence type="ECO:0000256" key="2">
    <source>
        <dbReference type="ARBA" id="ARBA00023002"/>
    </source>
</evidence>
<protein>
    <submittedName>
        <fullName evidence="7">Aldo/keto reductase</fullName>
    </submittedName>
</protein>
<proteinExistence type="inferred from homology"/>
<gene>
    <name evidence="7" type="ORF">BU24DRAFT_483876</name>
</gene>
<accession>A0A6A5XL28</accession>
<reference evidence="7" key="1">
    <citation type="journal article" date="2020" name="Stud. Mycol.">
        <title>101 Dothideomycetes genomes: a test case for predicting lifestyles and emergence of pathogens.</title>
        <authorList>
            <person name="Haridas S."/>
            <person name="Albert R."/>
            <person name="Binder M."/>
            <person name="Bloem J."/>
            <person name="Labutti K."/>
            <person name="Salamov A."/>
            <person name="Andreopoulos B."/>
            <person name="Baker S."/>
            <person name="Barry K."/>
            <person name="Bills G."/>
            <person name="Bluhm B."/>
            <person name="Cannon C."/>
            <person name="Castanera R."/>
            <person name="Culley D."/>
            <person name="Daum C."/>
            <person name="Ezra D."/>
            <person name="Gonzalez J."/>
            <person name="Henrissat B."/>
            <person name="Kuo A."/>
            <person name="Liang C."/>
            <person name="Lipzen A."/>
            <person name="Lutzoni F."/>
            <person name="Magnuson J."/>
            <person name="Mondo S."/>
            <person name="Nolan M."/>
            <person name="Ohm R."/>
            <person name="Pangilinan J."/>
            <person name="Park H.-J."/>
            <person name="Ramirez L."/>
            <person name="Alfaro M."/>
            <person name="Sun H."/>
            <person name="Tritt A."/>
            <person name="Yoshinaga Y."/>
            <person name="Zwiers L.-H."/>
            <person name="Turgeon B."/>
            <person name="Goodwin S."/>
            <person name="Spatafora J."/>
            <person name="Crous P."/>
            <person name="Grigoriev I."/>
        </authorList>
    </citation>
    <scope>NUCLEOTIDE SEQUENCE</scope>
    <source>
        <strain evidence="7">CBS 175.79</strain>
    </source>
</reference>
<dbReference type="PROSITE" id="PS00062">
    <property type="entry name" value="ALDOKETO_REDUCTASE_2"/>
    <property type="match status" value="1"/>
</dbReference>
<dbReference type="InterPro" id="IPR036812">
    <property type="entry name" value="NAD(P)_OxRdtase_dom_sf"/>
</dbReference>
<dbReference type="AlphaFoldDB" id="A0A6A5XL28"/>
<dbReference type="InterPro" id="IPR018170">
    <property type="entry name" value="Aldo/ket_reductase_CS"/>
</dbReference>
<dbReference type="PANTHER" id="PTHR11732">
    <property type="entry name" value="ALDO/KETO REDUCTASE"/>
    <property type="match status" value="1"/>
</dbReference>
<feature type="domain" description="NADP-dependent oxidoreductase" evidence="6">
    <location>
        <begin position="18"/>
        <end position="305"/>
    </location>
</feature>
<dbReference type="GeneID" id="54290698"/>
<dbReference type="InterPro" id="IPR020471">
    <property type="entry name" value="AKR"/>
</dbReference>
<keyword evidence="2" id="KW-0560">Oxidoreductase</keyword>
<dbReference type="EMBL" id="ML978071">
    <property type="protein sequence ID" value="KAF2013998.1"/>
    <property type="molecule type" value="Genomic_DNA"/>
</dbReference>